<dbReference type="CDD" id="cd02440">
    <property type="entry name" value="AdoMet_MTases"/>
    <property type="match status" value="1"/>
</dbReference>
<name>A0A9X0I1L0_9ACTN</name>
<feature type="domain" description="Methyltransferase type 11" evidence="1">
    <location>
        <begin position="69"/>
        <end position="156"/>
    </location>
</feature>
<keyword evidence="2" id="KW-0808">Transferase</keyword>
<protein>
    <submittedName>
        <fullName evidence="2">Methyltransferase type 11</fullName>
    </submittedName>
</protein>
<evidence type="ECO:0000313" key="2">
    <source>
        <dbReference type="EMBL" id="KUJ45075.1"/>
    </source>
</evidence>
<keyword evidence="3" id="KW-1185">Reference proteome</keyword>
<proteinExistence type="predicted"/>
<dbReference type="SUPFAM" id="SSF53335">
    <property type="entry name" value="S-adenosyl-L-methionine-dependent methyltransferases"/>
    <property type="match status" value="1"/>
</dbReference>
<evidence type="ECO:0000313" key="3">
    <source>
        <dbReference type="Proteomes" id="UP000053246"/>
    </source>
</evidence>
<evidence type="ECO:0000259" key="1">
    <source>
        <dbReference type="Pfam" id="PF08241"/>
    </source>
</evidence>
<dbReference type="InterPro" id="IPR013216">
    <property type="entry name" value="Methyltransf_11"/>
</dbReference>
<dbReference type="PANTHER" id="PTHR43460">
    <property type="entry name" value="METHYLTRANSFERASE"/>
    <property type="match status" value="1"/>
</dbReference>
<dbReference type="EMBL" id="LMWI01000002">
    <property type="protein sequence ID" value="KUJ45075.1"/>
    <property type="molecule type" value="Genomic_DNA"/>
</dbReference>
<dbReference type="Gene3D" id="3.40.50.150">
    <property type="entry name" value="Vaccinia Virus protein VP39"/>
    <property type="match status" value="1"/>
</dbReference>
<gene>
    <name evidence="2" type="ORF">ADL17_18315</name>
</gene>
<dbReference type="Proteomes" id="UP000053246">
    <property type="component" value="Unassembled WGS sequence"/>
</dbReference>
<accession>A0A9X0I1L0</accession>
<dbReference type="PANTHER" id="PTHR43460:SF1">
    <property type="entry name" value="METHYLTRANSFERASE TYPE 11 DOMAIN-CONTAINING PROTEIN"/>
    <property type="match status" value="1"/>
</dbReference>
<reference evidence="2 3" key="1">
    <citation type="submission" date="2015-10" db="EMBL/GenBank/DDBJ databases">
        <authorList>
            <person name="Ju K.-S."/>
            <person name="Doroghazi J.R."/>
            <person name="Metcalf W.W."/>
        </authorList>
    </citation>
    <scope>NUCLEOTIDE SEQUENCE [LARGE SCALE GENOMIC DNA]</scope>
    <source>
        <strain evidence="2 3">NRRL B-24793</strain>
    </source>
</reference>
<dbReference type="Pfam" id="PF08241">
    <property type="entry name" value="Methyltransf_11"/>
    <property type="match status" value="1"/>
</dbReference>
<dbReference type="GO" id="GO:0008757">
    <property type="term" value="F:S-adenosylmethionine-dependent methyltransferase activity"/>
    <property type="evidence" value="ECO:0007669"/>
    <property type="project" value="InterPro"/>
</dbReference>
<comment type="caution">
    <text evidence="2">The sequence shown here is derived from an EMBL/GenBank/DDBJ whole genome shotgun (WGS) entry which is preliminary data.</text>
</comment>
<dbReference type="InterPro" id="IPR029063">
    <property type="entry name" value="SAM-dependent_MTases_sf"/>
</dbReference>
<dbReference type="InterPro" id="IPR052939">
    <property type="entry name" value="23S_rRNA_MeTrnsfrase_RlmA"/>
</dbReference>
<keyword evidence="2" id="KW-0489">Methyltransferase</keyword>
<dbReference type="AlphaFoldDB" id="A0A9X0I1L0"/>
<organism evidence="2 3">
    <name type="scientific">Micromonospora maris</name>
    <dbReference type="NCBI Taxonomy" id="1003110"/>
    <lineage>
        <taxon>Bacteria</taxon>
        <taxon>Bacillati</taxon>
        <taxon>Actinomycetota</taxon>
        <taxon>Actinomycetes</taxon>
        <taxon>Micromonosporales</taxon>
        <taxon>Micromonosporaceae</taxon>
        <taxon>Micromonospora</taxon>
    </lineage>
</organism>
<sequence>MALPRSRQVGHAEPVSGEASFDELVADGAAAPVEGWAFDRLAGRATEERPPWGYARLMAARMATVDAALDIDTGGGEVLAEVPHPPRLLVATEAWPPNVPVARARLRPIGATVVAVSPDAPLPLRSATFDLVVSRHPVRTDWPEVARVLRPGGTFLSQQIGPGTVRELSEAILGPLPPPAHRHPEQAVAAAEAAGLTVVDLRTATLRTVFHDVGAVVWFLRKVVWTVPGFTVAAHRPALARLHERIRTEGPFVAHAQRFLIEARR</sequence>
<dbReference type="GO" id="GO:0032259">
    <property type="term" value="P:methylation"/>
    <property type="evidence" value="ECO:0007669"/>
    <property type="project" value="UniProtKB-KW"/>
</dbReference>